<name>A0A239L295_9BURK</name>
<evidence type="ECO:0000313" key="1">
    <source>
        <dbReference type="EMBL" id="SNT24686.1"/>
    </source>
</evidence>
<reference evidence="1 2" key="1">
    <citation type="submission" date="2017-06" db="EMBL/GenBank/DDBJ databases">
        <authorList>
            <person name="Kim H.J."/>
            <person name="Triplett B.A."/>
        </authorList>
    </citation>
    <scope>NUCLEOTIDE SEQUENCE [LARGE SCALE GENOMIC DNA]</scope>
    <source>
        <strain evidence="1 2">U15</strain>
    </source>
</reference>
<organism evidence="1 2">
    <name type="scientific">Noviherbaspirillum humi</name>
    <dbReference type="NCBI Taxonomy" id="1688639"/>
    <lineage>
        <taxon>Bacteria</taxon>
        <taxon>Pseudomonadati</taxon>
        <taxon>Pseudomonadota</taxon>
        <taxon>Betaproteobacteria</taxon>
        <taxon>Burkholderiales</taxon>
        <taxon>Oxalobacteraceae</taxon>
        <taxon>Noviherbaspirillum</taxon>
    </lineage>
</organism>
<gene>
    <name evidence="1" type="ORF">SAMN06265795_11912</name>
</gene>
<dbReference type="EMBL" id="FZOT01000019">
    <property type="protein sequence ID" value="SNT24686.1"/>
    <property type="molecule type" value="Genomic_DNA"/>
</dbReference>
<dbReference type="OrthoDB" id="9017764at2"/>
<accession>A0A239L295</accession>
<proteinExistence type="predicted"/>
<sequence length="83" mass="9095">MATPHDALTLQMLRWISEGARSYAEVLDVWKSTCPRLTIWEDACADGLVDSAPGMSGRVSLTEKGRRLLSRDFSAPPRSDSAS</sequence>
<dbReference type="AlphaFoldDB" id="A0A239L295"/>
<dbReference type="RefSeq" id="WP_089401212.1">
    <property type="nucleotide sequence ID" value="NZ_FZOT01000019.1"/>
</dbReference>
<dbReference type="Proteomes" id="UP000198284">
    <property type="component" value="Unassembled WGS sequence"/>
</dbReference>
<evidence type="ECO:0008006" key="3">
    <source>
        <dbReference type="Google" id="ProtNLM"/>
    </source>
</evidence>
<keyword evidence="2" id="KW-1185">Reference proteome</keyword>
<protein>
    <recommendedName>
        <fullName evidence="3">Winged helix DNA-binding domain-containing protein</fullName>
    </recommendedName>
</protein>
<evidence type="ECO:0000313" key="2">
    <source>
        <dbReference type="Proteomes" id="UP000198284"/>
    </source>
</evidence>